<evidence type="ECO:0000256" key="1">
    <source>
        <dbReference type="ARBA" id="ARBA00022553"/>
    </source>
</evidence>
<keyword evidence="9" id="KW-1185">Reference proteome</keyword>
<dbReference type="PANTHER" id="PTHR13059">
    <property type="entry name" value="HMG-BOX TRANSCRIPTION FACTOR BBX"/>
    <property type="match status" value="1"/>
</dbReference>
<evidence type="ECO:0000313" key="9">
    <source>
        <dbReference type="Proteomes" id="UP000271098"/>
    </source>
</evidence>
<dbReference type="GO" id="GO:0005634">
    <property type="term" value="C:nucleus"/>
    <property type="evidence" value="ECO:0007669"/>
    <property type="project" value="TreeGrafter"/>
</dbReference>
<feature type="region of interest" description="Disordered" evidence="6">
    <location>
        <begin position="150"/>
        <end position="179"/>
    </location>
</feature>
<dbReference type="AlphaFoldDB" id="A0A183DZM9"/>
<organism evidence="10">
    <name type="scientific">Gongylonema pulchrum</name>
    <dbReference type="NCBI Taxonomy" id="637853"/>
    <lineage>
        <taxon>Eukaryota</taxon>
        <taxon>Metazoa</taxon>
        <taxon>Ecdysozoa</taxon>
        <taxon>Nematoda</taxon>
        <taxon>Chromadorea</taxon>
        <taxon>Rhabditida</taxon>
        <taxon>Spirurina</taxon>
        <taxon>Spiruromorpha</taxon>
        <taxon>Spiruroidea</taxon>
        <taxon>Gongylonematidae</taxon>
        <taxon>Gongylonema</taxon>
    </lineage>
</organism>
<evidence type="ECO:0000256" key="5">
    <source>
        <dbReference type="ARBA" id="ARBA00023242"/>
    </source>
</evidence>
<evidence type="ECO:0000313" key="10">
    <source>
        <dbReference type="WBParaSite" id="GPUH_0001418601-mRNA-1"/>
    </source>
</evidence>
<keyword evidence="5" id="KW-0539">Nucleus</keyword>
<reference evidence="8 9" key="2">
    <citation type="submission" date="2018-11" db="EMBL/GenBank/DDBJ databases">
        <authorList>
            <consortium name="Pathogen Informatics"/>
        </authorList>
    </citation>
    <scope>NUCLEOTIDE SEQUENCE [LARGE SCALE GENOMIC DNA]</scope>
</reference>
<dbReference type="GO" id="GO:0000977">
    <property type="term" value="F:RNA polymerase II transcription regulatory region sequence-specific DNA binding"/>
    <property type="evidence" value="ECO:0007669"/>
    <property type="project" value="TreeGrafter"/>
</dbReference>
<dbReference type="GO" id="GO:0000981">
    <property type="term" value="F:DNA-binding transcription factor activity, RNA polymerase II-specific"/>
    <property type="evidence" value="ECO:0007669"/>
    <property type="project" value="TreeGrafter"/>
</dbReference>
<evidence type="ECO:0000256" key="2">
    <source>
        <dbReference type="ARBA" id="ARBA00023015"/>
    </source>
</evidence>
<sequence>MQLLNSNEVASDAEASEIEKPQEVLEAQYSKTGKEAGTTPFVVDNAVTVPNRLRNDEEIELRSPIKKLFKRNDDVMDRVLNQVDFEKKFASLPAFTPDDPQKGSRSEFFCVNNFYFMLSLEQNDGTVEGTSSLPSTPSALLRTILEKKCSRRDNDRKDSPLSTPRTPRTIHSTPKTPGTEDSGEFAVLFFKNYLVFAKDECVSPLTQYSPRTPNTPLDGCAEKSTSRRLLDHRRQLVVELLEEYGMFPTGQATSAFQNKYRQFFPNKQTLTLKIREVRQKMMASMQSPLTPSSDCISQKPDSCVINQSAYASLDEPCYVSDSSDLSEQHLCSLDNSHKSAFIPTGPTAMSYNSSLVSMQYIPPNINVNSV</sequence>
<dbReference type="Proteomes" id="UP000271098">
    <property type="component" value="Unassembled WGS sequence"/>
</dbReference>
<protein>
    <submittedName>
        <fullName evidence="10">Protein capicua homolog</fullName>
    </submittedName>
</protein>
<proteinExistence type="predicted"/>
<reference evidence="10" key="1">
    <citation type="submission" date="2016-06" db="UniProtKB">
        <authorList>
            <consortium name="WormBaseParasite"/>
        </authorList>
    </citation>
    <scope>IDENTIFICATION</scope>
</reference>
<keyword evidence="2" id="KW-0805">Transcription regulation</keyword>
<evidence type="ECO:0000256" key="6">
    <source>
        <dbReference type="SAM" id="MobiDB-lite"/>
    </source>
</evidence>
<name>A0A183DZM9_9BILA</name>
<evidence type="ECO:0000256" key="3">
    <source>
        <dbReference type="ARBA" id="ARBA00023125"/>
    </source>
</evidence>
<gene>
    <name evidence="8" type="ORF">GPUH_LOCUS14170</name>
</gene>
<dbReference type="Pfam" id="PF25981">
    <property type="entry name" value="HTH_Cic_C"/>
    <property type="match status" value="1"/>
</dbReference>
<feature type="compositionally biased region" description="Polar residues" evidence="6">
    <location>
        <begin position="160"/>
        <end position="176"/>
    </location>
</feature>
<dbReference type="InterPro" id="IPR058606">
    <property type="entry name" value="HTH_Cic_C"/>
</dbReference>
<dbReference type="OrthoDB" id="5863328at2759"/>
<dbReference type="WBParaSite" id="GPUH_0001418601-mRNA-1">
    <property type="protein sequence ID" value="GPUH_0001418601-mRNA-1"/>
    <property type="gene ID" value="GPUH_0001418601"/>
</dbReference>
<feature type="compositionally biased region" description="Basic and acidic residues" evidence="6">
    <location>
        <begin position="150"/>
        <end position="159"/>
    </location>
</feature>
<dbReference type="EMBL" id="UYRT01080977">
    <property type="protein sequence ID" value="VDN23701.1"/>
    <property type="molecule type" value="Genomic_DNA"/>
</dbReference>
<accession>A0A183DZM9</accession>
<evidence type="ECO:0000259" key="7">
    <source>
        <dbReference type="Pfam" id="PF25981"/>
    </source>
</evidence>
<evidence type="ECO:0000313" key="8">
    <source>
        <dbReference type="EMBL" id="VDN23701.1"/>
    </source>
</evidence>
<keyword evidence="3" id="KW-0238">DNA-binding</keyword>
<feature type="domain" description="Protein capicua homolog-like C-terminal tri-helical" evidence="7">
    <location>
        <begin position="228"/>
        <end position="282"/>
    </location>
</feature>
<feature type="region of interest" description="Disordered" evidence="6">
    <location>
        <begin position="1"/>
        <end position="31"/>
    </location>
</feature>
<keyword evidence="4" id="KW-0804">Transcription</keyword>
<evidence type="ECO:0000256" key="4">
    <source>
        <dbReference type="ARBA" id="ARBA00023163"/>
    </source>
</evidence>
<dbReference type="InterPro" id="IPR052412">
    <property type="entry name" value="CC-Dev_Transcription_Reg"/>
</dbReference>
<keyword evidence="1" id="KW-0597">Phosphoprotein</keyword>
<dbReference type="PANTHER" id="PTHR13059:SF13">
    <property type="entry name" value="PROTEIN CAPICUA HOMOLOG"/>
    <property type="match status" value="1"/>
</dbReference>